<proteinExistence type="predicted"/>
<dbReference type="AlphaFoldDB" id="A0A4R6TY96"/>
<evidence type="ECO:0000313" key="2">
    <source>
        <dbReference type="EMBL" id="TDQ37363.1"/>
    </source>
</evidence>
<name>A0A4R6TY96_9BURK</name>
<dbReference type="OrthoDB" id="6938382at2"/>
<dbReference type="EMBL" id="SNYL01000027">
    <property type="protein sequence ID" value="TDQ37363.1"/>
    <property type="molecule type" value="Genomic_DNA"/>
</dbReference>
<keyword evidence="3" id="KW-1185">Reference proteome</keyword>
<protein>
    <recommendedName>
        <fullName evidence="4">OfxX fusion product</fullName>
    </recommendedName>
</protein>
<organism evidence="2 3">
    <name type="scientific">Tepidicella xavieri</name>
    <dbReference type="NCBI Taxonomy" id="360241"/>
    <lineage>
        <taxon>Bacteria</taxon>
        <taxon>Pseudomonadati</taxon>
        <taxon>Pseudomonadota</taxon>
        <taxon>Betaproteobacteria</taxon>
        <taxon>Burkholderiales</taxon>
        <taxon>Tepidicella</taxon>
    </lineage>
</organism>
<accession>A0A4R6TY96</accession>
<evidence type="ECO:0000256" key="1">
    <source>
        <dbReference type="SAM" id="MobiDB-lite"/>
    </source>
</evidence>
<comment type="caution">
    <text evidence="2">The sequence shown here is derived from an EMBL/GenBank/DDBJ whole genome shotgun (WGS) entry which is preliminary data.</text>
</comment>
<feature type="region of interest" description="Disordered" evidence="1">
    <location>
        <begin position="81"/>
        <end position="122"/>
    </location>
</feature>
<sequence length="241" mass="27182">MRIKIKGEITGERLAEALQAALEKYEAVRPGTKIYGANLYLTAYDADGLPFDLVDHRGESLSITIEAKSGELVKPALTAEGERRRKEALDEAKRKEEEAQANAKKRERETLDEHERKWQERKAKEAQAREQFRWLNETTAQLLKNDPERFIAALNNAVQTAWQKCQPLTKQGAKKGQPLPLPTFSTHAGGLLLSVETWKNPRRVLNPICTLQHGELTPFWAHEAWDAAIGLIGEVLSAERP</sequence>
<reference evidence="2 3" key="1">
    <citation type="submission" date="2019-03" db="EMBL/GenBank/DDBJ databases">
        <title>Genomic Encyclopedia of Type Strains, Phase IV (KMG-IV): sequencing the most valuable type-strain genomes for metagenomic binning, comparative biology and taxonomic classification.</title>
        <authorList>
            <person name="Goeker M."/>
        </authorList>
    </citation>
    <scope>NUCLEOTIDE SEQUENCE [LARGE SCALE GENOMIC DNA]</scope>
    <source>
        <strain evidence="2 3">DSM 19605</strain>
    </source>
</reference>
<evidence type="ECO:0000313" key="3">
    <source>
        <dbReference type="Proteomes" id="UP000295510"/>
    </source>
</evidence>
<gene>
    <name evidence="2" type="ORF">DFR43_1279</name>
</gene>
<evidence type="ECO:0008006" key="4">
    <source>
        <dbReference type="Google" id="ProtNLM"/>
    </source>
</evidence>
<dbReference type="RefSeq" id="WP_133599568.1">
    <property type="nucleotide sequence ID" value="NZ_SNYL01000027.1"/>
</dbReference>
<dbReference type="Proteomes" id="UP000295510">
    <property type="component" value="Unassembled WGS sequence"/>
</dbReference>